<evidence type="ECO:0000259" key="12">
    <source>
        <dbReference type="Pfam" id="PF26002"/>
    </source>
</evidence>
<reference evidence="13 14" key="1">
    <citation type="submission" date="2016-08" db="EMBL/GenBank/DDBJ databases">
        <authorList>
            <person name="Seilhamer J.J."/>
        </authorList>
    </citation>
    <scope>NUCLEOTIDE SEQUENCE [LARGE SCALE GENOMIC DNA]</scope>
    <source>
        <strain evidence="13 14">PH27A</strain>
    </source>
</reference>
<evidence type="ECO:0000256" key="8">
    <source>
        <dbReference type="ARBA" id="ARBA00023136"/>
    </source>
</evidence>
<evidence type="ECO:0000256" key="6">
    <source>
        <dbReference type="ARBA" id="ARBA00022692"/>
    </source>
</evidence>
<evidence type="ECO:0000256" key="3">
    <source>
        <dbReference type="ARBA" id="ARBA00022448"/>
    </source>
</evidence>
<accession>A0A1E2VDI3</accession>
<feature type="domain" description="AprE-like long alpha-helical hairpin" evidence="11">
    <location>
        <begin position="150"/>
        <end position="331"/>
    </location>
</feature>
<evidence type="ECO:0000256" key="5">
    <source>
        <dbReference type="ARBA" id="ARBA00022519"/>
    </source>
</evidence>
<dbReference type="GO" id="GO:0005886">
    <property type="term" value="C:plasma membrane"/>
    <property type="evidence" value="ECO:0007669"/>
    <property type="project" value="UniProtKB-SubCell"/>
</dbReference>
<dbReference type="GO" id="GO:0009306">
    <property type="term" value="P:protein secretion"/>
    <property type="evidence" value="ECO:0007669"/>
    <property type="project" value="InterPro"/>
</dbReference>
<evidence type="ECO:0000256" key="7">
    <source>
        <dbReference type="ARBA" id="ARBA00022989"/>
    </source>
</evidence>
<feature type="transmembrane region" description="Helical" evidence="9">
    <location>
        <begin position="75"/>
        <end position="96"/>
    </location>
</feature>
<evidence type="ECO:0000259" key="11">
    <source>
        <dbReference type="Pfam" id="PF25994"/>
    </source>
</evidence>
<evidence type="ECO:0000256" key="2">
    <source>
        <dbReference type="ARBA" id="ARBA00009477"/>
    </source>
</evidence>
<dbReference type="Pfam" id="PF25994">
    <property type="entry name" value="HH_AprE"/>
    <property type="match status" value="1"/>
</dbReference>
<dbReference type="InterPro" id="IPR010129">
    <property type="entry name" value="T1SS_HlyD"/>
</dbReference>
<dbReference type="PRINTS" id="PR01490">
    <property type="entry name" value="RTXTOXIND"/>
</dbReference>
<dbReference type="PANTHER" id="PTHR30386">
    <property type="entry name" value="MEMBRANE FUSION SUBUNIT OF EMRAB-TOLC MULTIDRUG EFFLUX PUMP"/>
    <property type="match status" value="1"/>
</dbReference>
<protein>
    <recommendedName>
        <fullName evidence="9">Membrane fusion protein (MFP) family protein</fullName>
    </recommendedName>
</protein>
<evidence type="ECO:0000313" key="13">
    <source>
        <dbReference type="EMBL" id="ODC05024.1"/>
    </source>
</evidence>
<evidence type="ECO:0000256" key="1">
    <source>
        <dbReference type="ARBA" id="ARBA00004377"/>
    </source>
</evidence>
<dbReference type="Gene3D" id="2.40.30.170">
    <property type="match status" value="1"/>
</dbReference>
<sequence>MSAQPTAGQKAPLKATSEQRGFDAIGHVSNVGQKPLRKFIDRFFSRHITAVHLDRDWSSDADWARMQQEPIRARAMLYVVFLALVLLVVWACFAPIDEVTRGTGRVIPSKQLQRIQSLDGGVVKEILVHEGQKVHQGQELVRIDPTRFLSDYRQNQAKILALQAREERFEALVSQRDFNPTAALVQAIPQIVEQERKAFLSMKNELAEAQNLLRDKLTQAQQSLIEMQAKKSAAQRELKLSSDELNLTKPLLETGAVSEVEILRLRRRVSTARGDAEQAAAAVSRLQAAVAEARGELAQIKRERQTKWRDEMSRTLGEINALRQASSGLEDRVNLSSLKSSVDGIVQSVQVNTVGGVVQPGQDVIQIVPTDDQLLVEARIAPKDIAFLRPGQPATIKLTAYDFSIYGGLQAQLENISADTVTDDEGNTFYLVKVRTTKNQSIQDKIQVIPGMTAQVDIVTGKRTIMQYLLKPILRAWGNAMGER</sequence>
<name>A0A1E2VDI3_9GAMM</name>
<evidence type="ECO:0000256" key="10">
    <source>
        <dbReference type="SAM" id="Coils"/>
    </source>
</evidence>
<gene>
    <name evidence="13" type="ORF">BFW38_17275</name>
</gene>
<keyword evidence="3 9" id="KW-0813">Transport</keyword>
<dbReference type="OrthoDB" id="9775513at2"/>
<evidence type="ECO:0000313" key="14">
    <source>
        <dbReference type="Proteomes" id="UP000094291"/>
    </source>
</evidence>
<feature type="coiled-coil region" evidence="10">
    <location>
        <begin position="192"/>
        <end position="244"/>
    </location>
</feature>
<dbReference type="STRING" id="197479.BFW38_17275"/>
<keyword evidence="6 9" id="KW-0812">Transmembrane</keyword>
<keyword evidence="7 9" id="KW-1133">Transmembrane helix</keyword>
<comment type="subcellular location">
    <subcellularLocation>
        <location evidence="1 9">Cell inner membrane</location>
        <topology evidence="1 9">Single-pass membrane protein</topology>
    </subcellularLocation>
</comment>
<dbReference type="AlphaFoldDB" id="A0A1E2VDI3"/>
<keyword evidence="8 9" id="KW-0472">Membrane</keyword>
<dbReference type="NCBIfam" id="TIGR01843">
    <property type="entry name" value="type_I_hlyD"/>
    <property type="match status" value="1"/>
</dbReference>
<dbReference type="InterPro" id="IPR058982">
    <property type="entry name" value="Beta-barrel_AprE"/>
</dbReference>
<dbReference type="InterPro" id="IPR050739">
    <property type="entry name" value="MFP"/>
</dbReference>
<dbReference type="InterPro" id="IPR058781">
    <property type="entry name" value="HH_AprE-like"/>
</dbReference>
<proteinExistence type="inferred from homology"/>
<comment type="caution">
    <text evidence="13">The sequence shown here is derived from an EMBL/GenBank/DDBJ whole genome shotgun (WGS) entry which is preliminary data.</text>
</comment>
<keyword evidence="10" id="KW-0175">Coiled coil</keyword>
<dbReference type="SUPFAM" id="SSF56954">
    <property type="entry name" value="Outer membrane efflux proteins (OEP)"/>
    <property type="match status" value="1"/>
</dbReference>
<dbReference type="Gene3D" id="2.40.50.100">
    <property type="match status" value="1"/>
</dbReference>
<feature type="domain" description="AprE-like beta-barrel" evidence="12">
    <location>
        <begin position="374"/>
        <end position="461"/>
    </location>
</feature>
<evidence type="ECO:0000256" key="9">
    <source>
        <dbReference type="RuleBase" id="RU365093"/>
    </source>
</evidence>
<dbReference type="InterPro" id="IPR006144">
    <property type="entry name" value="Secretion_HlyD_CS"/>
</dbReference>
<dbReference type="PROSITE" id="PS00543">
    <property type="entry name" value="HLYD_FAMILY"/>
    <property type="match status" value="1"/>
</dbReference>
<evidence type="ECO:0000256" key="4">
    <source>
        <dbReference type="ARBA" id="ARBA00022475"/>
    </source>
</evidence>
<keyword evidence="14" id="KW-1185">Reference proteome</keyword>
<organism evidence="13 14">
    <name type="scientific">Terasakiispira papahanaumokuakeensis</name>
    <dbReference type="NCBI Taxonomy" id="197479"/>
    <lineage>
        <taxon>Bacteria</taxon>
        <taxon>Pseudomonadati</taxon>
        <taxon>Pseudomonadota</taxon>
        <taxon>Gammaproteobacteria</taxon>
        <taxon>Oceanospirillales</taxon>
        <taxon>Terasakiispira</taxon>
    </lineage>
</organism>
<dbReference type="EMBL" id="MDTQ01000001">
    <property type="protein sequence ID" value="ODC05024.1"/>
    <property type="molecule type" value="Genomic_DNA"/>
</dbReference>
<dbReference type="Proteomes" id="UP000094291">
    <property type="component" value="Unassembled WGS sequence"/>
</dbReference>
<dbReference type="Pfam" id="PF26002">
    <property type="entry name" value="Beta-barrel_AprE"/>
    <property type="match status" value="1"/>
</dbReference>
<keyword evidence="5 9" id="KW-0997">Cell inner membrane</keyword>
<feature type="coiled-coil region" evidence="10">
    <location>
        <begin position="276"/>
        <end position="303"/>
    </location>
</feature>
<comment type="similarity">
    <text evidence="2 9">Belongs to the membrane fusion protein (MFP) (TC 8.A.1) family.</text>
</comment>
<dbReference type="PANTHER" id="PTHR30386:SF26">
    <property type="entry name" value="TRANSPORT PROTEIN COMB"/>
    <property type="match status" value="1"/>
</dbReference>
<dbReference type="RefSeq" id="WP_069000046.1">
    <property type="nucleotide sequence ID" value="NZ_MDTQ01000001.1"/>
</dbReference>
<dbReference type="SUPFAM" id="SSF111369">
    <property type="entry name" value="HlyD-like secretion proteins"/>
    <property type="match status" value="1"/>
</dbReference>
<keyword evidence="4 9" id="KW-1003">Cell membrane</keyword>